<evidence type="ECO:0000313" key="10">
    <source>
        <dbReference type="Proteomes" id="UP000260644"/>
    </source>
</evidence>
<evidence type="ECO:0000256" key="3">
    <source>
        <dbReference type="ARBA" id="ARBA00007275"/>
    </source>
</evidence>
<protein>
    <recommendedName>
        <fullName evidence="4">GDP-mannose pyrophosphatase</fullName>
    </recommendedName>
    <alternativeName>
        <fullName evidence="6">GDP-mannose hydrolase</fullName>
    </alternativeName>
    <alternativeName>
        <fullName evidence="7">GDPMK</fullName>
    </alternativeName>
</protein>
<evidence type="ECO:0000256" key="5">
    <source>
        <dbReference type="ARBA" id="ARBA00022801"/>
    </source>
</evidence>
<dbReference type="RefSeq" id="WP_116977169.1">
    <property type="nucleotide sequence ID" value="NZ_QPMM01000010.1"/>
</dbReference>
<dbReference type="InterPro" id="IPR000086">
    <property type="entry name" value="NUDIX_hydrolase_dom"/>
</dbReference>
<evidence type="ECO:0000256" key="6">
    <source>
        <dbReference type="ARBA" id="ARBA00032162"/>
    </source>
</evidence>
<keyword evidence="5 9" id="KW-0378">Hydrolase</keyword>
<gene>
    <name evidence="9" type="ORF">DVR12_17915</name>
</gene>
<keyword evidence="10" id="KW-1185">Reference proteome</keyword>
<evidence type="ECO:0000256" key="7">
    <source>
        <dbReference type="ARBA" id="ARBA00032272"/>
    </source>
</evidence>
<dbReference type="AlphaFoldDB" id="A0A3E1Y6A3"/>
<dbReference type="GO" id="GO:0016787">
    <property type="term" value="F:hydrolase activity"/>
    <property type="evidence" value="ECO:0007669"/>
    <property type="project" value="UniProtKB-KW"/>
</dbReference>
<dbReference type="GO" id="GO:0019693">
    <property type="term" value="P:ribose phosphate metabolic process"/>
    <property type="evidence" value="ECO:0007669"/>
    <property type="project" value="TreeGrafter"/>
</dbReference>
<organism evidence="9 10">
    <name type="scientific">Chitinophaga silvatica</name>
    <dbReference type="NCBI Taxonomy" id="2282649"/>
    <lineage>
        <taxon>Bacteria</taxon>
        <taxon>Pseudomonadati</taxon>
        <taxon>Bacteroidota</taxon>
        <taxon>Chitinophagia</taxon>
        <taxon>Chitinophagales</taxon>
        <taxon>Chitinophagaceae</taxon>
        <taxon>Chitinophaga</taxon>
    </lineage>
</organism>
<dbReference type="SUPFAM" id="SSF55811">
    <property type="entry name" value="Nudix"/>
    <property type="match status" value="1"/>
</dbReference>
<dbReference type="PROSITE" id="PS00893">
    <property type="entry name" value="NUDIX_BOX"/>
    <property type="match status" value="1"/>
</dbReference>
<dbReference type="PROSITE" id="PS51462">
    <property type="entry name" value="NUDIX"/>
    <property type="match status" value="1"/>
</dbReference>
<name>A0A3E1Y6A3_9BACT</name>
<evidence type="ECO:0000313" key="9">
    <source>
        <dbReference type="EMBL" id="RFS20447.1"/>
    </source>
</evidence>
<dbReference type="PANTHER" id="PTHR11839">
    <property type="entry name" value="UDP/ADP-SUGAR PYROPHOSPHATASE"/>
    <property type="match status" value="1"/>
</dbReference>
<evidence type="ECO:0000259" key="8">
    <source>
        <dbReference type="PROSITE" id="PS51462"/>
    </source>
</evidence>
<dbReference type="Gene3D" id="3.90.79.10">
    <property type="entry name" value="Nucleoside Triphosphate Pyrophosphohydrolase"/>
    <property type="match status" value="1"/>
</dbReference>
<comment type="similarity">
    <text evidence="3">Belongs to the Nudix hydrolase family. NudK subfamily.</text>
</comment>
<proteinExistence type="inferred from homology"/>
<dbReference type="EMBL" id="QPMM01000010">
    <property type="protein sequence ID" value="RFS20447.1"/>
    <property type="molecule type" value="Genomic_DNA"/>
</dbReference>
<comment type="catalytic activity">
    <reaction evidence="1">
        <text>GDP-alpha-D-mannose + H2O = alpha-D-mannose 1-phosphate + GMP + 2 H(+)</text>
        <dbReference type="Rhea" id="RHEA:27978"/>
        <dbReference type="ChEBI" id="CHEBI:15377"/>
        <dbReference type="ChEBI" id="CHEBI:15378"/>
        <dbReference type="ChEBI" id="CHEBI:57527"/>
        <dbReference type="ChEBI" id="CHEBI:58115"/>
        <dbReference type="ChEBI" id="CHEBI:58409"/>
    </reaction>
</comment>
<evidence type="ECO:0000256" key="4">
    <source>
        <dbReference type="ARBA" id="ARBA00016377"/>
    </source>
</evidence>
<comment type="caution">
    <text evidence="9">The sequence shown here is derived from an EMBL/GenBank/DDBJ whole genome shotgun (WGS) entry which is preliminary data.</text>
</comment>
<dbReference type="Pfam" id="PF00293">
    <property type="entry name" value="NUDIX"/>
    <property type="match status" value="1"/>
</dbReference>
<evidence type="ECO:0000256" key="1">
    <source>
        <dbReference type="ARBA" id="ARBA00000847"/>
    </source>
</evidence>
<dbReference type="CDD" id="cd24161">
    <property type="entry name" value="NUDIX_ADPRase_Ndx2"/>
    <property type="match status" value="1"/>
</dbReference>
<accession>A0A3E1Y6A3</accession>
<sequence>MDTTKNPWKIHSKEIRYENNWISVWHHEGLNPAGTPGIYGVVHFKNKAIGIVALDNEGYIYLVGQYRFPMNRFSWEIPEGGGPLTEEPLATAKRELLEETGLVAQHWEEILKLDISNSVSDEEGVIFLATGLTQETPEPEETEQLLVKRIPLEEAYNMINKAEITDSITVAAIQKVMLMRYEGSLNK</sequence>
<dbReference type="Proteomes" id="UP000260644">
    <property type="component" value="Unassembled WGS sequence"/>
</dbReference>
<comment type="cofactor">
    <cofactor evidence="2">
        <name>Mg(2+)</name>
        <dbReference type="ChEBI" id="CHEBI:18420"/>
    </cofactor>
</comment>
<dbReference type="InterPro" id="IPR020084">
    <property type="entry name" value="NUDIX_hydrolase_CS"/>
</dbReference>
<dbReference type="OrthoDB" id="9806150at2"/>
<dbReference type="PANTHER" id="PTHR11839:SF18">
    <property type="entry name" value="NUDIX HYDROLASE DOMAIN-CONTAINING PROTEIN"/>
    <property type="match status" value="1"/>
</dbReference>
<dbReference type="GO" id="GO:0005829">
    <property type="term" value="C:cytosol"/>
    <property type="evidence" value="ECO:0007669"/>
    <property type="project" value="TreeGrafter"/>
</dbReference>
<dbReference type="InterPro" id="IPR015797">
    <property type="entry name" value="NUDIX_hydrolase-like_dom_sf"/>
</dbReference>
<reference evidence="9 10" key="1">
    <citation type="submission" date="2018-07" db="EMBL/GenBank/DDBJ databases">
        <title>Chitinophaga K2CV101002-2 sp. nov., isolated from a monsoon evergreen broad-leaved forest soil.</title>
        <authorList>
            <person name="Lv Y."/>
        </authorList>
    </citation>
    <scope>NUCLEOTIDE SEQUENCE [LARGE SCALE GENOMIC DNA]</scope>
    <source>
        <strain evidence="9 10">GDMCC 1.1288</strain>
    </source>
</reference>
<feature type="domain" description="Nudix hydrolase" evidence="8">
    <location>
        <begin position="44"/>
        <end position="172"/>
    </location>
</feature>
<dbReference type="GO" id="GO:0006753">
    <property type="term" value="P:nucleoside phosphate metabolic process"/>
    <property type="evidence" value="ECO:0007669"/>
    <property type="project" value="TreeGrafter"/>
</dbReference>
<evidence type="ECO:0000256" key="2">
    <source>
        <dbReference type="ARBA" id="ARBA00001946"/>
    </source>
</evidence>